<keyword evidence="3" id="KW-1185">Reference proteome</keyword>
<dbReference type="GO" id="GO:1905515">
    <property type="term" value="P:non-motile cilium assembly"/>
    <property type="evidence" value="ECO:0007669"/>
    <property type="project" value="InterPro"/>
</dbReference>
<sequence length="955" mass="108070">MSRNSRLINGNLEKEKQLLAEEQKICRARARKFFLETQRRRKALEERRKLWDVHEQRLRENALQQRRQKVQEATERFQRAHLPPSQRRRQSCKTNVPTIEDALSHIQASLHSDNRQSSFTSISRSHTPSPKSTSKPKASPRYALSAVEAYTKLLQERSIISLRNNPDIQEPQKKPSENSPQEDSLSDCVHSESLSSKDSLDSEEPKHGTKYLHSSSPAFLLDTDKCLSDLKKHFQHPTYPTETLQGETLMTQSRKLHEVKLKKPTDYAMLKHKNVVSNCSWGIAKDEKAPKIDCTEHSGSKSTKTSTHDSLIYSTRHINTEPDTPPKQESALDLRQPKTNDDRQLKQPSATEILLPTKNGKGTEYLFGASKLNVVLNNCTMDYACQEGALEQAGKDNLCLSSRKELSSSINNLNKTSVADDKAEKKKMNTDLIHHTCLNNNPPNSYKCLKCCAKEEPLSQENSQRICEVRFIKGILKKQSKYMSGDAACLCNSGQLTLTKQVALAIRDSIELTRAKNRDLENNTAVKKKLRWFDEVHVDSEDKGQNTIKQIRSKSSSLLHSKNNSEDHQVSMASVLGTIKAGPGVTYAVPNGYHFTRHAWADVGVQVSLPQQHGDEVKVQQRNNKSSGLKTGTKERTDAGPVSSRTRKGTHIRPQFATEVSQIARTHGRLVMPHPPPPRTDSVEEQKGFVATTPYGSNHDKVRQVEEQKQIQETCYPMFTNNEHRTDNGLLFMPHPPSYTCTHAESNTKSKPRLSHHDTRTGIGHSEKGPCLKCTPTDEEISQLWLGVRTALATKDGQAALMRQAMESEHDGKKNSVTLGIRKFPHSTQPTKQISDTSKPFSFAPPFSDGDLLHFGHLNKVEKQDDGQQSWVNTKDSQKVLNQRHRQGFTTISMEEERILQSLDRLNHRLHYVQEQNPRVQSFLSFPQNQYTSDHNASSQKLQAAAYQPQYQKRV</sequence>
<feature type="compositionally biased region" description="Basic and acidic residues" evidence="1">
    <location>
        <begin position="198"/>
        <end position="207"/>
    </location>
</feature>
<dbReference type="GO" id="GO:0007052">
    <property type="term" value="P:mitotic spindle organization"/>
    <property type="evidence" value="ECO:0007669"/>
    <property type="project" value="InterPro"/>
</dbReference>
<feature type="region of interest" description="Disordered" evidence="1">
    <location>
        <begin position="161"/>
        <end position="212"/>
    </location>
</feature>
<dbReference type="Pfam" id="PF15352">
    <property type="entry name" value="K1377"/>
    <property type="match status" value="2"/>
</dbReference>
<reference evidence="3" key="1">
    <citation type="submission" date="2024-04" db="EMBL/GenBank/DDBJ databases">
        <title>Salinicola lusitanus LLJ914,a marine bacterium isolated from the Okinawa Trough.</title>
        <authorList>
            <person name="Li J."/>
        </authorList>
    </citation>
    <scope>NUCLEOTIDE SEQUENCE [LARGE SCALE GENOMIC DNA]</scope>
</reference>
<dbReference type="AlphaFoldDB" id="A0AAW0MX68"/>
<dbReference type="InterPro" id="IPR028257">
    <property type="entry name" value="CEP126"/>
</dbReference>
<dbReference type="GO" id="GO:0031122">
    <property type="term" value="P:cytoplasmic microtubule organization"/>
    <property type="evidence" value="ECO:0007669"/>
    <property type="project" value="InterPro"/>
</dbReference>
<feature type="region of interest" description="Disordered" evidence="1">
    <location>
        <begin position="614"/>
        <end position="649"/>
    </location>
</feature>
<feature type="region of interest" description="Disordered" evidence="1">
    <location>
        <begin position="70"/>
        <end position="94"/>
    </location>
</feature>
<dbReference type="Proteomes" id="UP001460270">
    <property type="component" value="Unassembled WGS sequence"/>
</dbReference>
<dbReference type="GO" id="GO:0030496">
    <property type="term" value="C:midbody"/>
    <property type="evidence" value="ECO:0007669"/>
    <property type="project" value="TreeGrafter"/>
</dbReference>
<feature type="compositionally biased region" description="Basic and acidic residues" evidence="1">
    <location>
        <begin position="755"/>
        <end position="766"/>
    </location>
</feature>
<accession>A0AAW0MX68</accession>
<feature type="region of interest" description="Disordered" evidence="1">
    <location>
        <begin position="931"/>
        <end position="955"/>
    </location>
</feature>
<dbReference type="PANTHER" id="PTHR31191">
    <property type="entry name" value="CENTROSOMAL PROTEIN CEP126"/>
    <property type="match status" value="1"/>
</dbReference>
<evidence type="ECO:0000313" key="2">
    <source>
        <dbReference type="EMBL" id="KAK7883003.1"/>
    </source>
</evidence>
<protein>
    <recommendedName>
        <fullName evidence="4">Centrosomal protein 126</fullName>
    </recommendedName>
</protein>
<name>A0AAW0MX68_9GOBI</name>
<dbReference type="GO" id="GO:0005813">
    <property type="term" value="C:centrosome"/>
    <property type="evidence" value="ECO:0007669"/>
    <property type="project" value="InterPro"/>
</dbReference>
<gene>
    <name evidence="2" type="ORF">WMY93_029177</name>
</gene>
<feature type="compositionally biased region" description="Basic and acidic residues" evidence="1">
    <location>
        <begin position="318"/>
        <end position="345"/>
    </location>
</feature>
<feature type="compositionally biased region" description="Low complexity" evidence="1">
    <location>
        <begin position="123"/>
        <end position="141"/>
    </location>
</feature>
<dbReference type="PANTHER" id="PTHR31191:SF4">
    <property type="entry name" value="CENTROSOMAL PROTEIN OF 126 KDA"/>
    <property type="match status" value="1"/>
</dbReference>
<evidence type="ECO:0008006" key="4">
    <source>
        <dbReference type="Google" id="ProtNLM"/>
    </source>
</evidence>
<feature type="compositionally biased region" description="Polar residues" evidence="1">
    <location>
        <begin position="109"/>
        <end position="122"/>
    </location>
</feature>
<dbReference type="GO" id="GO:0097546">
    <property type="term" value="C:ciliary base"/>
    <property type="evidence" value="ECO:0007669"/>
    <property type="project" value="InterPro"/>
</dbReference>
<organism evidence="2 3">
    <name type="scientific">Mugilogobius chulae</name>
    <name type="common">yellowstripe goby</name>
    <dbReference type="NCBI Taxonomy" id="88201"/>
    <lineage>
        <taxon>Eukaryota</taxon>
        <taxon>Metazoa</taxon>
        <taxon>Chordata</taxon>
        <taxon>Craniata</taxon>
        <taxon>Vertebrata</taxon>
        <taxon>Euteleostomi</taxon>
        <taxon>Actinopterygii</taxon>
        <taxon>Neopterygii</taxon>
        <taxon>Teleostei</taxon>
        <taxon>Neoteleostei</taxon>
        <taxon>Acanthomorphata</taxon>
        <taxon>Gobiaria</taxon>
        <taxon>Gobiiformes</taxon>
        <taxon>Gobioidei</taxon>
        <taxon>Gobiidae</taxon>
        <taxon>Gobionellinae</taxon>
        <taxon>Mugilogobius</taxon>
    </lineage>
</organism>
<evidence type="ECO:0000313" key="3">
    <source>
        <dbReference type="Proteomes" id="UP001460270"/>
    </source>
</evidence>
<feature type="region of interest" description="Disordered" evidence="1">
    <location>
        <begin position="742"/>
        <end position="766"/>
    </location>
</feature>
<feature type="compositionally biased region" description="Polar residues" evidence="1">
    <location>
        <begin position="620"/>
        <end position="630"/>
    </location>
</feature>
<comment type="caution">
    <text evidence="2">The sequence shown here is derived from an EMBL/GenBank/DDBJ whole genome shotgun (WGS) entry which is preliminary data.</text>
</comment>
<dbReference type="EMBL" id="JBBPFD010000021">
    <property type="protein sequence ID" value="KAK7883003.1"/>
    <property type="molecule type" value="Genomic_DNA"/>
</dbReference>
<feature type="region of interest" description="Disordered" evidence="1">
    <location>
        <begin position="109"/>
        <end position="142"/>
    </location>
</feature>
<evidence type="ECO:0000256" key="1">
    <source>
        <dbReference type="SAM" id="MobiDB-lite"/>
    </source>
</evidence>
<feature type="region of interest" description="Disordered" evidence="1">
    <location>
        <begin position="293"/>
        <end position="350"/>
    </location>
</feature>
<proteinExistence type="predicted"/>
<feature type="compositionally biased region" description="Polar residues" evidence="1">
    <location>
        <begin position="308"/>
        <end position="317"/>
    </location>
</feature>
<feature type="compositionally biased region" description="Polar residues" evidence="1">
    <location>
        <begin position="931"/>
        <end position="942"/>
    </location>
</feature>